<dbReference type="PROSITE" id="PS00211">
    <property type="entry name" value="ABC_TRANSPORTER_1"/>
    <property type="match status" value="1"/>
</dbReference>
<dbReference type="Gene3D" id="2.40.50.100">
    <property type="match status" value="1"/>
</dbReference>
<dbReference type="InterPro" id="IPR017871">
    <property type="entry name" value="ABC_transporter-like_CS"/>
</dbReference>
<dbReference type="GO" id="GO:0043190">
    <property type="term" value="C:ATP-binding cassette (ABC) transporter complex"/>
    <property type="evidence" value="ECO:0007669"/>
    <property type="project" value="InterPro"/>
</dbReference>
<dbReference type="InterPro" id="IPR003439">
    <property type="entry name" value="ABC_transporter-like_ATP-bd"/>
</dbReference>
<dbReference type="STRING" id="1884381.SAMN05518846_117104"/>
<keyword evidence="1 7" id="KW-0813">Transport</keyword>
<evidence type="ECO:0000256" key="4">
    <source>
        <dbReference type="ARBA" id="ARBA00022840"/>
    </source>
</evidence>
<feature type="domain" description="ABC transporter" evidence="8">
    <location>
        <begin position="5"/>
        <end position="235"/>
    </location>
</feature>
<dbReference type="InterPro" id="IPR008995">
    <property type="entry name" value="Mo/tungstate-bd_C_term_dom"/>
</dbReference>
<comment type="catalytic activity">
    <reaction evidence="7">
        <text>ATP + H2O + polyamine-[polyamine-binding protein]Side 1 = ADP + phosphate + polyamineSide 2 + [polyamine-binding protein]Side 1.</text>
        <dbReference type="EC" id="7.6.2.11"/>
    </reaction>
</comment>
<dbReference type="RefSeq" id="WP_092274618.1">
    <property type="nucleotide sequence ID" value="NZ_FORT01000017.1"/>
</dbReference>
<evidence type="ECO:0000313" key="10">
    <source>
        <dbReference type="Proteomes" id="UP000198915"/>
    </source>
</evidence>
<dbReference type="InterPro" id="IPR003593">
    <property type="entry name" value="AAA+_ATPase"/>
</dbReference>
<dbReference type="PROSITE" id="PS50893">
    <property type="entry name" value="ABC_TRANSPORTER_2"/>
    <property type="match status" value="1"/>
</dbReference>
<organism evidence="9 10">
    <name type="scientific">Brevibacillus centrosporus</name>
    <dbReference type="NCBI Taxonomy" id="54910"/>
    <lineage>
        <taxon>Bacteria</taxon>
        <taxon>Bacillati</taxon>
        <taxon>Bacillota</taxon>
        <taxon>Bacilli</taxon>
        <taxon>Bacillales</taxon>
        <taxon>Paenibacillaceae</taxon>
        <taxon>Brevibacillus</taxon>
    </lineage>
</organism>
<evidence type="ECO:0000256" key="3">
    <source>
        <dbReference type="ARBA" id="ARBA00022741"/>
    </source>
</evidence>
<dbReference type="FunFam" id="3.40.50.300:FF:000133">
    <property type="entry name" value="Spermidine/putrescine import ATP-binding protein PotA"/>
    <property type="match status" value="1"/>
</dbReference>
<comment type="function">
    <text evidence="7">Part of the ABC transporter complex PotABCD involved in spermidine/putrescine import. Responsible for energy coupling to the transport system.</text>
</comment>
<dbReference type="InterPro" id="IPR050093">
    <property type="entry name" value="ABC_SmlMolc_Importer"/>
</dbReference>
<keyword evidence="4 7" id="KW-0067">ATP-binding</keyword>
<evidence type="ECO:0000256" key="6">
    <source>
        <dbReference type="ARBA" id="ARBA00023136"/>
    </source>
</evidence>
<dbReference type="GO" id="GO:0016887">
    <property type="term" value="F:ATP hydrolysis activity"/>
    <property type="evidence" value="ECO:0007669"/>
    <property type="project" value="InterPro"/>
</dbReference>
<dbReference type="EMBL" id="FORT01000017">
    <property type="protein sequence ID" value="SFK67431.1"/>
    <property type="molecule type" value="Genomic_DNA"/>
</dbReference>
<reference evidence="10" key="1">
    <citation type="submission" date="2016-10" db="EMBL/GenBank/DDBJ databases">
        <authorList>
            <person name="Varghese N."/>
            <person name="Submissions S."/>
        </authorList>
    </citation>
    <scope>NUCLEOTIDE SEQUENCE [LARGE SCALE GENOMIC DNA]</scope>
    <source>
        <strain evidence="10">OK042</strain>
    </source>
</reference>
<keyword evidence="5 7" id="KW-1278">Translocase</keyword>
<dbReference type="InterPro" id="IPR005893">
    <property type="entry name" value="PotA-like"/>
</dbReference>
<sequence length="328" mass="37075">MKTIIHLDTIEKRFAEAVVVPPLSLTIEEGEFLTLLGPSGCGKTTLLRMIAGFEEPTSGDIFLDGKPLGHVPPYQRDMNMVFQQYALFPHMNVEQNILFGLKMKKVNAAEQKRRLEEVLQYVQLTELRKRTPKQLSGGQQQRVAIARAIINNPRVLLLDEPLGALDYQLRKSLQLELKNLQKNLGITFIYVTHDQEEAMAMSDRIAVMNKGRIEQIASPAEIYNTPQTLFVATFIGENNIFRQASTCTAVRPEKIKLYRTDEQPGKHRCKGKITDAVFLGNLRKVFIRLDGQDQVVMAHQYAGDGLDWQVNDLVAIGWSQADEVKLPC</sequence>
<keyword evidence="2 7" id="KW-1003">Cell membrane</keyword>
<comment type="subunit">
    <text evidence="7">The complex is composed of two ATP-binding proteins (PotA), two transmembrane proteins (PotB and PotC) and a solute-binding protein (PotD).</text>
</comment>
<dbReference type="PANTHER" id="PTHR42781:SF4">
    <property type="entry name" value="SPERMIDINE_PUTRESCINE IMPORT ATP-BINDING PROTEIN POTA"/>
    <property type="match status" value="1"/>
</dbReference>
<dbReference type="GO" id="GO:0005524">
    <property type="term" value="F:ATP binding"/>
    <property type="evidence" value="ECO:0007669"/>
    <property type="project" value="UniProtKB-KW"/>
</dbReference>
<name>A0A1I4BHI0_9BACL</name>
<dbReference type="SUPFAM" id="SSF50331">
    <property type="entry name" value="MOP-like"/>
    <property type="match status" value="1"/>
</dbReference>
<dbReference type="CDD" id="cd03300">
    <property type="entry name" value="ABC_PotA_N"/>
    <property type="match status" value="1"/>
</dbReference>
<evidence type="ECO:0000256" key="7">
    <source>
        <dbReference type="RuleBase" id="RU364083"/>
    </source>
</evidence>
<evidence type="ECO:0000313" key="9">
    <source>
        <dbReference type="EMBL" id="SFK67431.1"/>
    </source>
</evidence>
<evidence type="ECO:0000256" key="1">
    <source>
        <dbReference type="ARBA" id="ARBA00022448"/>
    </source>
</evidence>
<dbReference type="InterPro" id="IPR017879">
    <property type="entry name" value="PotA_ATP-bd"/>
</dbReference>
<evidence type="ECO:0000259" key="8">
    <source>
        <dbReference type="PROSITE" id="PS50893"/>
    </source>
</evidence>
<dbReference type="Pfam" id="PF08402">
    <property type="entry name" value="TOBE_2"/>
    <property type="match status" value="1"/>
</dbReference>
<dbReference type="AlphaFoldDB" id="A0A1I4BHI0"/>
<dbReference type="SMART" id="SM00382">
    <property type="entry name" value="AAA"/>
    <property type="match status" value="1"/>
</dbReference>
<dbReference type="Pfam" id="PF00005">
    <property type="entry name" value="ABC_tran"/>
    <property type="match status" value="1"/>
</dbReference>
<dbReference type="NCBIfam" id="TIGR01187">
    <property type="entry name" value="potA"/>
    <property type="match status" value="1"/>
</dbReference>
<proteinExistence type="inferred from homology"/>
<keyword evidence="10" id="KW-1185">Reference proteome</keyword>
<keyword evidence="3 7" id="KW-0547">Nucleotide-binding</keyword>
<dbReference type="SUPFAM" id="SSF52540">
    <property type="entry name" value="P-loop containing nucleoside triphosphate hydrolases"/>
    <property type="match status" value="1"/>
</dbReference>
<protein>
    <recommendedName>
        <fullName evidence="7">Spermidine/putrescine import ATP-binding protein PotA</fullName>
        <ecNumber evidence="7">7.6.2.11</ecNumber>
    </recommendedName>
</protein>
<evidence type="ECO:0000256" key="2">
    <source>
        <dbReference type="ARBA" id="ARBA00022475"/>
    </source>
</evidence>
<dbReference type="InterPro" id="IPR027417">
    <property type="entry name" value="P-loop_NTPase"/>
</dbReference>
<keyword evidence="6 7" id="KW-0472">Membrane</keyword>
<comment type="similarity">
    <text evidence="7">Belongs to the ABC transporter superfamily. Spermidine/putrescine importer (TC 3.A.1.11.1) family.</text>
</comment>
<dbReference type="InterPro" id="IPR013611">
    <property type="entry name" value="Transp-assoc_OB_typ2"/>
</dbReference>
<dbReference type="Gene3D" id="3.40.50.300">
    <property type="entry name" value="P-loop containing nucleotide triphosphate hydrolases"/>
    <property type="match status" value="1"/>
</dbReference>
<evidence type="ECO:0000256" key="5">
    <source>
        <dbReference type="ARBA" id="ARBA00022967"/>
    </source>
</evidence>
<accession>A0A1I4BHI0</accession>
<gene>
    <name evidence="7" type="primary">potA</name>
    <name evidence="9" type="ORF">SAMN05518846_117104</name>
</gene>
<dbReference type="GO" id="GO:0015594">
    <property type="term" value="F:ABC-type putrescine transporter activity"/>
    <property type="evidence" value="ECO:0007669"/>
    <property type="project" value="InterPro"/>
</dbReference>
<dbReference type="PANTHER" id="PTHR42781">
    <property type="entry name" value="SPERMIDINE/PUTRESCINE IMPORT ATP-BINDING PROTEIN POTA"/>
    <property type="match status" value="1"/>
</dbReference>
<dbReference type="Proteomes" id="UP000198915">
    <property type="component" value="Unassembled WGS sequence"/>
</dbReference>
<dbReference type="EC" id="7.6.2.11" evidence="7"/>